<evidence type="ECO:0000256" key="1">
    <source>
        <dbReference type="SAM" id="Phobius"/>
    </source>
</evidence>
<accession>A0A9Y2MTH2</accession>
<keyword evidence="1" id="KW-0812">Transmembrane</keyword>
<dbReference type="InterPro" id="IPR013099">
    <property type="entry name" value="K_chnl_dom"/>
</dbReference>
<protein>
    <submittedName>
        <fullName evidence="3">Potassium channel family protein</fullName>
    </submittedName>
</protein>
<reference evidence="3 4" key="1">
    <citation type="submission" date="2023-06" db="EMBL/GenBank/DDBJ databases">
        <authorList>
            <person name="Oyuntsetseg B."/>
            <person name="Kim S.B."/>
        </authorList>
    </citation>
    <scope>NUCLEOTIDE SEQUENCE [LARGE SCALE GENOMIC DNA]</scope>
    <source>
        <strain evidence="3 4">2-15</strain>
    </source>
</reference>
<keyword evidence="3" id="KW-0407">Ion channel</keyword>
<name>A0A9Y2MTH2_9PSEU</name>
<dbReference type="Pfam" id="PF07885">
    <property type="entry name" value="Ion_trans_2"/>
    <property type="match status" value="1"/>
</dbReference>
<dbReference type="RefSeq" id="WP_285967600.1">
    <property type="nucleotide sequence ID" value="NZ_CP127294.1"/>
</dbReference>
<evidence type="ECO:0000259" key="2">
    <source>
        <dbReference type="Pfam" id="PF07885"/>
    </source>
</evidence>
<dbReference type="Gene3D" id="1.10.287.70">
    <property type="match status" value="1"/>
</dbReference>
<feature type="transmembrane region" description="Helical" evidence="1">
    <location>
        <begin position="152"/>
        <end position="173"/>
    </location>
</feature>
<dbReference type="GO" id="GO:0034220">
    <property type="term" value="P:monoatomic ion transmembrane transport"/>
    <property type="evidence" value="ECO:0007669"/>
    <property type="project" value="UniProtKB-KW"/>
</dbReference>
<keyword evidence="1" id="KW-0472">Membrane</keyword>
<dbReference type="Proteomes" id="UP001236014">
    <property type="component" value="Chromosome"/>
</dbReference>
<organism evidence="3 4">
    <name type="scientific">Amycolatopsis carbonis</name>
    <dbReference type="NCBI Taxonomy" id="715471"/>
    <lineage>
        <taxon>Bacteria</taxon>
        <taxon>Bacillati</taxon>
        <taxon>Actinomycetota</taxon>
        <taxon>Actinomycetes</taxon>
        <taxon>Pseudonocardiales</taxon>
        <taxon>Pseudonocardiaceae</taxon>
        <taxon>Amycolatopsis</taxon>
    </lineage>
</organism>
<proteinExistence type="predicted"/>
<feature type="transmembrane region" description="Helical" evidence="1">
    <location>
        <begin position="121"/>
        <end position="140"/>
    </location>
</feature>
<dbReference type="SUPFAM" id="SSF81324">
    <property type="entry name" value="Voltage-gated potassium channels"/>
    <property type="match status" value="1"/>
</dbReference>
<evidence type="ECO:0000313" key="3">
    <source>
        <dbReference type="EMBL" id="WIX76853.1"/>
    </source>
</evidence>
<dbReference type="EMBL" id="CP127294">
    <property type="protein sequence ID" value="WIX76853.1"/>
    <property type="molecule type" value="Genomic_DNA"/>
</dbReference>
<dbReference type="KEGG" id="acab:QRX50_36310"/>
<feature type="transmembrane region" description="Helical" evidence="1">
    <location>
        <begin position="21"/>
        <end position="39"/>
    </location>
</feature>
<feature type="domain" description="Potassium channel" evidence="2">
    <location>
        <begin position="91"/>
        <end position="167"/>
    </location>
</feature>
<keyword evidence="1" id="KW-1133">Transmembrane helix</keyword>
<evidence type="ECO:0000313" key="4">
    <source>
        <dbReference type="Proteomes" id="UP001236014"/>
    </source>
</evidence>
<keyword evidence="3" id="KW-0813">Transport</keyword>
<keyword evidence="3" id="KW-0406">Ion transport</keyword>
<dbReference type="AlphaFoldDB" id="A0A9Y2MTH2"/>
<sequence length="189" mass="20235">MTTTPGQASPSAERRRRIAVALLRALTAATVLVALYYLAPLNHLTGLPLGIPLAVALLVLLAVTIWQIRAITQAAFPEIRAIEALATTAPLFLLLYAATYFLMAQADPASFSTRLLTRTDALYYTVTVFTTVGFGDISATSQSARLLATTQMILDLLVLGLGIRVFLGAIQLAHRNQTPGPDTPTTDRA</sequence>
<feature type="transmembrane region" description="Helical" evidence="1">
    <location>
        <begin position="51"/>
        <end position="69"/>
    </location>
</feature>
<keyword evidence="4" id="KW-1185">Reference proteome</keyword>
<gene>
    <name evidence="3" type="ORF">QRX50_36310</name>
</gene>
<feature type="transmembrane region" description="Helical" evidence="1">
    <location>
        <begin position="81"/>
        <end position="101"/>
    </location>
</feature>